<evidence type="ECO:0000313" key="1">
    <source>
        <dbReference type="EMBL" id="JAD23021.1"/>
    </source>
</evidence>
<reference evidence="1" key="2">
    <citation type="journal article" date="2015" name="Data Brief">
        <title>Shoot transcriptome of the giant reed, Arundo donax.</title>
        <authorList>
            <person name="Barrero R.A."/>
            <person name="Guerrero F.D."/>
            <person name="Moolhuijzen P."/>
            <person name="Goolsby J.A."/>
            <person name="Tidwell J."/>
            <person name="Bellgard S.E."/>
            <person name="Bellgard M.I."/>
        </authorList>
    </citation>
    <scope>NUCLEOTIDE SEQUENCE</scope>
    <source>
        <tissue evidence="1">Shoot tissue taken approximately 20 cm above the soil surface</tissue>
    </source>
</reference>
<proteinExistence type="predicted"/>
<reference evidence="1" key="1">
    <citation type="submission" date="2014-09" db="EMBL/GenBank/DDBJ databases">
        <authorList>
            <person name="Magalhaes I.L.F."/>
            <person name="Oliveira U."/>
            <person name="Santos F.R."/>
            <person name="Vidigal T.H.D.A."/>
            <person name="Brescovit A.D."/>
            <person name="Santos A.J."/>
        </authorList>
    </citation>
    <scope>NUCLEOTIDE SEQUENCE</scope>
    <source>
        <tissue evidence="1">Shoot tissue taken approximately 20 cm above the soil surface</tissue>
    </source>
</reference>
<protein>
    <submittedName>
        <fullName evidence="1">Uncharacterized protein</fullName>
    </submittedName>
</protein>
<dbReference type="EMBL" id="GBRH01274874">
    <property type="protein sequence ID" value="JAD23021.1"/>
    <property type="molecule type" value="Transcribed_RNA"/>
</dbReference>
<name>A0A0A8Y9J0_ARUDO</name>
<organism evidence="1">
    <name type="scientific">Arundo donax</name>
    <name type="common">Giant reed</name>
    <name type="synonym">Donax arundinaceus</name>
    <dbReference type="NCBI Taxonomy" id="35708"/>
    <lineage>
        <taxon>Eukaryota</taxon>
        <taxon>Viridiplantae</taxon>
        <taxon>Streptophyta</taxon>
        <taxon>Embryophyta</taxon>
        <taxon>Tracheophyta</taxon>
        <taxon>Spermatophyta</taxon>
        <taxon>Magnoliopsida</taxon>
        <taxon>Liliopsida</taxon>
        <taxon>Poales</taxon>
        <taxon>Poaceae</taxon>
        <taxon>PACMAD clade</taxon>
        <taxon>Arundinoideae</taxon>
        <taxon>Arundineae</taxon>
        <taxon>Arundo</taxon>
    </lineage>
</organism>
<accession>A0A0A8Y9J0</accession>
<sequence>MRAGSCGR</sequence>